<evidence type="ECO:0000256" key="5">
    <source>
        <dbReference type="PROSITE-ProRule" id="PRU00047"/>
    </source>
</evidence>
<dbReference type="Pfam" id="PF22936">
    <property type="entry name" value="Pol_BBD"/>
    <property type="match status" value="1"/>
</dbReference>
<keyword evidence="1" id="KW-0645">Protease</keyword>
<dbReference type="InterPro" id="IPR036397">
    <property type="entry name" value="RNaseH_sf"/>
</dbReference>
<dbReference type="InterPro" id="IPR039537">
    <property type="entry name" value="Retrotran_Ty1/copia-like"/>
</dbReference>
<dbReference type="PROSITE" id="PS50994">
    <property type="entry name" value="INTEGRASE"/>
    <property type="match status" value="1"/>
</dbReference>
<keyword evidence="5" id="KW-0862">Zinc</keyword>
<evidence type="ECO:0000256" key="6">
    <source>
        <dbReference type="SAM" id="MobiDB-lite"/>
    </source>
</evidence>
<organism evidence="9">
    <name type="scientific">Bactrocera dorsalis</name>
    <name type="common">Oriental fruit fly</name>
    <name type="synonym">Dacus dorsalis</name>
    <dbReference type="NCBI Taxonomy" id="27457"/>
    <lineage>
        <taxon>Eukaryota</taxon>
        <taxon>Metazoa</taxon>
        <taxon>Ecdysozoa</taxon>
        <taxon>Arthropoda</taxon>
        <taxon>Hexapoda</taxon>
        <taxon>Insecta</taxon>
        <taxon>Pterygota</taxon>
        <taxon>Neoptera</taxon>
        <taxon>Endopterygota</taxon>
        <taxon>Diptera</taxon>
        <taxon>Brachycera</taxon>
        <taxon>Muscomorpha</taxon>
        <taxon>Tephritoidea</taxon>
        <taxon>Tephritidae</taxon>
        <taxon>Bactrocera</taxon>
        <taxon>Bactrocera</taxon>
    </lineage>
</organism>
<dbReference type="GO" id="GO:0042575">
    <property type="term" value="C:DNA polymerase complex"/>
    <property type="evidence" value="ECO:0007669"/>
    <property type="project" value="UniProtKB-ARBA"/>
</dbReference>
<dbReference type="GO" id="GO:0015074">
    <property type="term" value="P:DNA integration"/>
    <property type="evidence" value="ECO:0007669"/>
    <property type="project" value="InterPro"/>
</dbReference>
<dbReference type="Gene3D" id="3.30.420.10">
    <property type="entry name" value="Ribonuclease H-like superfamily/Ribonuclease H"/>
    <property type="match status" value="1"/>
</dbReference>
<dbReference type="GO" id="GO:0008270">
    <property type="term" value="F:zinc ion binding"/>
    <property type="evidence" value="ECO:0007669"/>
    <property type="project" value="UniProtKB-KW"/>
</dbReference>
<evidence type="ECO:0000256" key="2">
    <source>
        <dbReference type="ARBA" id="ARBA00022723"/>
    </source>
</evidence>
<dbReference type="InterPro" id="IPR013103">
    <property type="entry name" value="RVT_2"/>
</dbReference>
<dbReference type="GO" id="GO:0003676">
    <property type="term" value="F:nucleic acid binding"/>
    <property type="evidence" value="ECO:0007669"/>
    <property type="project" value="InterPro"/>
</dbReference>
<feature type="compositionally biased region" description="Low complexity" evidence="6">
    <location>
        <begin position="776"/>
        <end position="786"/>
    </location>
</feature>
<evidence type="ECO:0000259" key="8">
    <source>
        <dbReference type="PROSITE" id="PS50994"/>
    </source>
</evidence>
<dbReference type="InterPro" id="IPR012337">
    <property type="entry name" value="RNaseH-like_sf"/>
</dbReference>
<dbReference type="PANTHER" id="PTHR42648">
    <property type="entry name" value="TRANSPOSASE, PUTATIVE-RELATED"/>
    <property type="match status" value="1"/>
</dbReference>
<dbReference type="Pfam" id="PF13976">
    <property type="entry name" value="gag_pre-integrs"/>
    <property type="match status" value="1"/>
</dbReference>
<feature type="compositionally biased region" description="Polar residues" evidence="6">
    <location>
        <begin position="792"/>
        <end position="803"/>
    </location>
</feature>
<feature type="compositionally biased region" description="Basic and acidic residues" evidence="6">
    <location>
        <begin position="756"/>
        <end position="769"/>
    </location>
</feature>
<dbReference type="GO" id="GO:0071897">
    <property type="term" value="P:DNA biosynthetic process"/>
    <property type="evidence" value="ECO:0007669"/>
    <property type="project" value="UniProtKB-ARBA"/>
</dbReference>
<dbReference type="InterPro" id="IPR036875">
    <property type="entry name" value="Znf_CCHC_sf"/>
</dbReference>
<dbReference type="GO" id="GO:0004190">
    <property type="term" value="F:aspartic-type endopeptidase activity"/>
    <property type="evidence" value="ECO:0007669"/>
    <property type="project" value="UniProtKB-KW"/>
</dbReference>
<sequence length="1370" mass="157575">MEKGKRNITPFNGEKYSIWKFRVRALLEENELLKVIDEEPSDKESDEVKRAERNAKSLVIEYLSDSFLVFANNGNSAREIFENLDTIYERKSLASQLSLRKQLLSLKLKGDTPLLNHFRLFDDLVTELVAAGAKIDEMDKVSHLLLTLPTSYDGVITAIETLSESNLTLGFVKTRLLDHEIKLKGVSKDTSAKVLQAIGNRESRDSTYKNKITKFVKNQFQNKAKLRLKCFHCGKLGHIKKDCFFLKRQAGGNQNVHVQSNVRERQAQMATATQPERSFAFMMNVTVSEKQTQKAATQLDCAFAFMMKLANSSEKTDGVDFILDSGASDHIVNDITVFSEYENINPSVAIEIAKRGEFVYATAKGQVSLNSSGKNITLQNVLYCKEIPHNLLSVKKMLDAGMSVEFNPDGIKVIKNGNLAFEGVCKYNVPIMKFYLNSKVYTSKILNDAEYRLWHERLGHISVGKFLEIKRNSLFEDVELIKNVQLNRNEICEACINGKQSRLKFEKSKNKENIDRPLFVVHSDVCGPITPSTIDNKNYYVVFIDQFTHYCVTYLITYKSDVFFVFKDFVAKSEAHFNLKMVNLYIDNGREYLSNEMREFCVEKGISYHLTVPHTPQLNGVAERMIRTITEKARSMINCTKLNKSFWGEAVLTATYLVNRSPSRALENIRKTPYEMWHKKKPILKYLKIFGSTVYALNKVRKRKFDEKSIKTILVGYEPNGYKLWNEESRKFMIARDVVVDEKNIKSMTLNENDSVVKHSDVSRSHDSPIEENEESNFSSQEMNESMDSKSGENSNENSTCLENTDPVVETGDNIQENENQQVRRSERNKDKPKLSYKFLEKCLMNTQLCLSDIPNTYEEIKFRDDRTLWEEAIQDELNSHFVNNTWCLVQRPMDKNIVDCKWVFSLKQDENGNLLKYKARLVARGFTQEYMMDYDETFAPVARISSFRFLLAFSNQYNLLIHHMDVKTAFLYGTLKDEIYMKVPKGLNQYDGNKVCKLNKAIYGLKQAARCWFEVFESALKNFGFQNLEVDRCIYILNKGDISKNIYILLYVDDVVIATSSSESMSKFKTYLSSTFQMTDLCEIRHFLGIKIDRKDDQICLSQSAYIKNILKKFKMEDCNPVSTPLPSKLNYEDLQAEEPCEAPCRNLIGCLMYIMLCTRPDLSTSISILSRYTNNNNKELWQCLKRVLRYLKGTVDLKLSFKRNLKVNNILIGYVDSDWAGNETDRRSTTGYIFKMFGNCSISWSTMKQKSVAASSTEAEYMALFEGVREALWLKSLINEIKLKLNGPIDIFEDNQGCISIANNPTCHKRTKHIDIKYHFTREQIENKLICVKYISTDFQLADILTKPLPTTRFTALRDQLGLTGPSA</sequence>
<protein>
    <submittedName>
        <fullName evidence="9">Copia protein</fullName>
    </submittedName>
</protein>
<dbReference type="InterPro" id="IPR043502">
    <property type="entry name" value="DNA/RNA_pol_sf"/>
</dbReference>
<evidence type="ECO:0000259" key="7">
    <source>
        <dbReference type="PROSITE" id="PS50158"/>
    </source>
</evidence>
<feature type="compositionally biased region" description="Basic and acidic residues" evidence="6">
    <location>
        <begin position="822"/>
        <end position="831"/>
    </location>
</feature>
<dbReference type="EMBL" id="GAKP01015342">
    <property type="protein sequence ID" value="JAC43610.1"/>
    <property type="molecule type" value="Transcribed_RNA"/>
</dbReference>
<dbReference type="Pfam" id="PF07727">
    <property type="entry name" value="RVT_2"/>
    <property type="match status" value="1"/>
</dbReference>
<proteinExistence type="predicted"/>
<dbReference type="InterPro" id="IPR025724">
    <property type="entry name" value="GAG-pre-integrase_dom"/>
</dbReference>
<dbReference type="SUPFAM" id="SSF56672">
    <property type="entry name" value="DNA/RNA polymerases"/>
    <property type="match status" value="1"/>
</dbReference>
<reference evidence="9" key="1">
    <citation type="journal article" date="2014" name="BMC Genomics">
        <title>Characterizing the developmental transcriptome of the oriental fruit fly, Bactrocera dorsalis (Diptera: Tephritidae) through comparative genomic analysis with Drosophila melanogaster utilizing modENCODE datasets.</title>
        <authorList>
            <person name="Geib S.M."/>
            <person name="Calla B."/>
            <person name="Hall B."/>
            <person name="Hou S."/>
            <person name="Manoukis N.C."/>
        </authorList>
    </citation>
    <scope>NUCLEOTIDE SEQUENCE</scope>
    <source>
        <strain evidence="9">Punador</strain>
    </source>
</reference>
<dbReference type="Pfam" id="PF00665">
    <property type="entry name" value="rve"/>
    <property type="match status" value="1"/>
</dbReference>
<feature type="domain" description="CCHC-type" evidence="7">
    <location>
        <begin position="229"/>
        <end position="243"/>
    </location>
</feature>
<keyword evidence="2" id="KW-0479">Metal-binding</keyword>
<dbReference type="PROSITE" id="PS50158">
    <property type="entry name" value="ZF_CCHC"/>
    <property type="match status" value="1"/>
</dbReference>
<evidence type="ECO:0000256" key="1">
    <source>
        <dbReference type="ARBA" id="ARBA00022670"/>
    </source>
</evidence>
<dbReference type="OrthoDB" id="8025968at2759"/>
<dbReference type="InterPro" id="IPR054722">
    <property type="entry name" value="PolX-like_BBD"/>
</dbReference>
<evidence type="ECO:0000313" key="9">
    <source>
        <dbReference type="EMBL" id="JAC43610.1"/>
    </source>
</evidence>
<keyword evidence="5" id="KW-0863">Zinc-finger</keyword>
<dbReference type="InterPro" id="IPR057670">
    <property type="entry name" value="SH3_retrovirus"/>
</dbReference>
<feature type="domain" description="Integrase catalytic" evidence="8">
    <location>
        <begin position="513"/>
        <end position="681"/>
    </location>
</feature>
<dbReference type="SUPFAM" id="SSF53098">
    <property type="entry name" value="Ribonuclease H-like"/>
    <property type="match status" value="1"/>
</dbReference>
<dbReference type="InterPro" id="IPR001584">
    <property type="entry name" value="Integrase_cat-core"/>
</dbReference>
<evidence type="ECO:0000256" key="3">
    <source>
        <dbReference type="ARBA" id="ARBA00022750"/>
    </source>
</evidence>
<dbReference type="InterPro" id="IPR001878">
    <property type="entry name" value="Znf_CCHC"/>
</dbReference>
<feature type="region of interest" description="Disordered" evidence="6">
    <location>
        <begin position="756"/>
        <end position="831"/>
    </location>
</feature>
<evidence type="ECO:0000256" key="4">
    <source>
        <dbReference type="ARBA" id="ARBA00022801"/>
    </source>
</evidence>
<name>A0A034VP82_BACDO</name>
<dbReference type="GO" id="GO:0006508">
    <property type="term" value="P:proteolysis"/>
    <property type="evidence" value="ECO:0007669"/>
    <property type="project" value="UniProtKB-KW"/>
</dbReference>
<keyword evidence="3" id="KW-0064">Aspartyl protease</keyword>
<dbReference type="PANTHER" id="PTHR42648:SF28">
    <property type="entry name" value="TRANSPOSON-ENCODED PROTEIN WITH RIBONUCLEASE H-LIKE AND RETROVIRUS ZINC FINGER-LIKE DOMAINS"/>
    <property type="match status" value="1"/>
</dbReference>
<gene>
    <name evidence="9" type="primary">COPIA</name>
</gene>
<dbReference type="Pfam" id="PF25597">
    <property type="entry name" value="SH3_retrovirus"/>
    <property type="match status" value="1"/>
</dbReference>
<dbReference type="Pfam" id="PF00098">
    <property type="entry name" value="zf-CCHC"/>
    <property type="match status" value="1"/>
</dbReference>
<dbReference type="CDD" id="cd09272">
    <property type="entry name" value="RNase_HI_RT_Ty1"/>
    <property type="match status" value="1"/>
</dbReference>
<keyword evidence="4" id="KW-0378">Hydrolase</keyword>
<dbReference type="Pfam" id="PF14223">
    <property type="entry name" value="Retrotran_gag_2"/>
    <property type="match status" value="1"/>
</dbReference>
<dbReference type="SUPFAM" id="SSF57756">
    <property type="entry name" value="Retrovirus zinc finger-like domains"/>
    <property type="match status" value="1"/>
</dbReference>
<accession>A0A034VP82</accession>